<protein>
    <submittedName>
        <fullName evidence="1">Uncharacterized protein</fullName>
    </submittedName>
</protein>
<dbReference type="AlphaFoldDB" id="A0A078ANC1"/>
<dbReference type="Proteomes" id="UP000039865">
    <property type="component" value="Unassembled WGS sequence"/>
</dbReference>
<accession>A0A078ANC1</accession>
<organism evidence="1 2">
    <name type="scientific">Stylonychia lemnae</name>
    <name type="common">Ciliate</name>
    <dbReference type="NCBI Taxonomy" id="5949"/>
    <lineage>
        <taxon>Eukaryota</taxon>
        <taxon>Sar</taxon>
        <taxon>Alveolata</taxon>
        <taxon>Ciliophora</taxon>
        <taxon>Intramacronucleata</taxon>
        <taxon>Spirotrichea</taxon>
        <taxon>Stichotrichia</taxon>
        <taxon>Sporadotrichida</taxon>
        <taxon>Oxytrichidae</taxon>
        <taxon>Stylonychinae</taxon>
        <taxon>Stylonychia</taxon>
    </lineage>
</organism>
<evidence type="ECO:0000313" key="1">
    <source>
        <dbReference type="EMBL" id="CDW82438.1"/>
    </source>
</evidence>
<reference evidence="1 2" key="1">
    <citation type="submission" date="2014-06" db="EMBL/GenBank/DDBJ databases">
        <authorList>
            <person name="Swart Estienne"/>
        </authorList>
    </citation>
    <scope>NUCLEOTIDE SEQUENCE [LARGE SCALE GENOMIC DNA]</scope>
    <source>
        <strain evidence="1 2">130c</strain>
    </source>
</reference>
<keyword evidence="2" id="KW-1185">Reference proteome</keyword>
<proteinExistence type="predicted"/>
<sequence>MNKDQYNDESENLLHLQFRQIQDINIVEGQDEQQEREGNSDTVSTLLTFRSEQSQENNSTSIFENLNMLDEVEQKNQLQSWIAKIKEMATQNLQTKKIRLKQKQASQKARFQNQATSIISFKKWQKKNIN</sequence>
<evidence type="ECO:0000313" key="2">
    <source>
        <dbReference type="Proteomes" id="UP000039865"/>
    </source>
</evidence>
<name>A0A078ANC1_STYLE</name>
<dbReference type="InParanoid" id="A0A078ANC1"/>
<dbReference type="EMBL" id="CCKQ01010912">
    <property type="protein sequence ID" value="CDW82438.1"/>
    <property type="molecule type" value="Genomic_DNA"/>
</dbReference>
<gene>
    <name evidence="1" type="primary">Contig10786.g11536</name>
    <name evidence="1" type="ORF">STYLEM_11471</name>
</gene>